<dbReference type="InterPro" id="IPR000160">
    <property type="entry name" value="GGDEF_dom"/>
</dbReference>
<dbReference type="PROSITE" id="PS50883">
    <property type="entry name" value="EAL"/>
    <property type="match status" value="1"/>
</dbReference>
<protein>
    <submittedName>
        <fullName evidence="4">Diguanylate cyclase (GGDEF)-like protein</fullName>
    </submittedName>
</protein>
<dbReference type="Gene3D" id="3.30.70.270">
    <property type="match status" value="1"/>
</dbReference>
<evidence type="ECO:0000313" key="4">
    <source>
        <dbReference type="EMBL" id="MBB4641706.1"/>
    </source>
</evidence>
<dbReference type="AlphaFoldDB" id="A0A840HW59"/>
<dbReference type="InterPro" id="IPR001633">
    <property type="entry name" value="EAL_dom"/>
</dbReference>
<dbReference type="CDD" id="cd01948">
    <property type="entry name" value="EAL"/>
    <property type="match status" value="1"/>
</dbReference>
<dbReference type="SUPFAM" id="SSF141868">
    <property type="entry name" value="EAL domain-like"/>
    <property type="match status" value="1"/>
</dbReference>
<dbReference type="Pfam" id="PF00563">
    <property type="entry name" value="EAL"/>
    <property type="match status" value="1"/>
</dbReference>
<evidence type="ECO:0000259" key="2">
    <source>
        <dbReference type="PROSITE" id="PS50883"/>
    </source>
</evidence>
<feature type="transmembrane region" description="Helical" evidence="1">
    <location>
        <begin position="44"/>
        <end position="69"/>
    </location>
</feature>
<evidence type="ECO:0000259" key="3">
    <source>
        <dbReference type="PROSITE" id="PS50887"/>
    </source>
</evidence>
<proteinExistence type="predicted"/>
<sequence length="540" mass="59602">MTGQTNNPDMQSAQRDMITGSIVVASIVMFIWTGGSAMSKAVRYLAGVGAGVEQILMTALLLNIALILFGWRRYRDLQVEVQQRKEAEERARFLAATDDLTGFLNRRSIAEEGAALLGRAQRKQKCVALLMLDLDNFKTVNDVHGHAAGDLVLTTAAQRIEALMPPSALTARLGGDEFACAFIFDPNSPEIVDRIAEELVSAMTSPINQEGMHLAITTSIGIARSDHDCNSVESLMRRADIAMYSAKNQGRNRFAWFDASMERELNTRNSLEAGMREGIPRGEFVPYYEQQVDLSTGRLNGFEMLARWEHPTEGLISPDIFIPIAEETGLIAELSLAVMRKAFDEAKNWDSSLSLSVNISPAQLKDPWLSQKILKLLVETGFPANRLEVEITESSLFENLSLAQSIVGSLKNQGIRIALDDFGTGYSSLAHLRALPFDRIKIDRSFVSSINKNSESAAIVSAIARLGDSLGLPVTAEGIEDKQIERQLRRLGCTKGQGWHFGKPMSVEQARKMLAEQNLLPPRDQDEAVGAQFFDERKVV</sequence>
<dbReference type="PANTHER" id="PTHR44757">
    <property type="entry name" value="DIGUANYLATE CYCLASE DGCP"/>
    <property type="match status" value="1"/>
</dbReference>
<dbReference type="InterPro" id="IPR052155">
    <property type="entry name" value="Biofilm_reg_signaling"/>
</dbReference>
<dbReference type="Pfam" id="PF00990">
    <property type="entry name" value="GGDEF"/>
    <property type="match status" value="1"/>
</dbReference>
<organism evidence="4 5">
    <name type="scientific">Rhizorhapis suberifaciens</name>
    <name type="common">corky root of lettuce</name>
    <dbReference type="NCBI Taxonomy" id="13656"/>
    <lineage>
        <taxon>Bacteria</taxon>
        <taxon>Pseudomonadati</taxon>
        <taxon>Pseudomonadota</taxon>
        <taxon>Alphaproteobacteria</taxon>
        <taxon>Sphingomonadales</taxon>
        <taxon>Sphingomonadaceae</taxon>
        <taxon>Rhizorhapis</taxon>
    </lineage>
</organism>
<feature type="domain" description="EAL" evidence="2">
    <location>
        <begin position="268"/>
        <end position="518"/>
    </location>
</feature>
<name>A0A840HW59_9SPHN</name>
<dbReference type="PANTHER" id="PTHR44757:SF2">
    <property type="entry name" value="BIOFILM ARCHITECTURE MAINTENANCE PROTEIN MBAA"/>
    <property type="match status" value="1"/>
</dbReference>
<keyword evidence="1" id="KW-1133">Transmembrane helix</keyword>
<dbReference type="SUPFAM" id="SSF55073">
    <property type="entry name" value="Nucleotide cyclase"/>
    <property type="match status" value="1"/>
</dbReference>
<dbReference type="SMART" id="SM00267">
    <property type="entry name" value="GGDEF"/>
    <property type="match status" value="1"/>
</dbReference>
<dbReference type="NCBIfam" id="TIGR00254">
    <property type="entry name" value="GGDEF"/>
    <property type="match status" value="1"/>
</dbReference>
<dbReference type="PROSITE" id="PS50887">
    <property type="entry name" value="GGDEF"/>
    <property type="match status" value="1"/>
</dbReference>
<keyword evidence="1" id="KW-0812">Transmembrane</keyword>
<accession>A0A840HW59</accession>
<gene>
    <name evidence="4" type="ORF">HNQ99_002019</name>
</gene>
<evidence type="ECO:0000256" key="1">
    <source>
        <dbReference type="SAM" id="Phobius"/>
    </source>
</evidence>
<keyword evidence="5" id="KW-1185">Reference proteome</keyword>
<dbReference type="Gene3D" id="3.20.20.450">
    <property type="entry name" value="EAL domain"/>
    <property type="match status" value="1"/>
</dbReference>
<evidence type="ECO:0000313" key="5">
    <source>
        <dbReference type="Proteomes" id="UP000575068"/>
    </source>
</evidence>
<dbReference type="EMBL" id="JACHOV010000007">
    <property type="protein sequence ID" value="MBB4641706.1"/>
    <property type="molecule type" value="Genomic_DNA"/>
</dbReference>
<dbReference type="RefSeq" id="WP_184475508.1">
    <property type="nucleotide sequence ID" value="NZ_JACHOV010000007.1"/>
</dbReference>
<dbReference type="InterPro" id="IPR043128">
    <property type="entry name" value="Rev_trsase/Diguanyl_cyclase"/>
</dbReference>
<dbReference type="CDD" id="cd01949">
    <property type="entry name" value="GGDEF"/>
    <property type="match status" value="1"/>
</dbReference>
<keyword evidence="1" id="KW-0472">Membrane</keyword>
<dbReference type="SMART" id="SM00052">
    <property type="entry name" value="EAL"/>
    <property type="match status" value="1"/>
</dbReference>
<comment type="caution">
    <text evidence="4">The sequence shown here is derived from an EMBL/GenBank/DDBJ whole genome shotgun (WGS) entry which is preliminary data.</text>
</comment>
<feature type="domain" description="GGDEF" evidence="3">
    <location>
        <begin position="125"/>
        <end position="259"/>
    </location>
</feature>
<reference evidence="4 5" key="1">
    <citation type="submission" date="2020-08" db="EMBL/GenBank/DDBJ databases">
        <title>Genomic Encyclopedia of Type Strains, Phase IV (KMG-IV): sequencing the most valuable type-strain genomes for metagenomic binning, comparative biology and taxonomic classification.</title>
        <authorList>
            <person name="Goeker M."/>
        </authorList>
    </citation>
    <scope>NUCLEOTIDE SEQUENCE [LARGE SCALE GENOMIC DNA]</scope>
    <source>
        <strain evidence="4 5">DSM 7465</strain>
    </source>
</reference>
<dbReference type="Proteomes" id="UP000575068">
    <property type="component" value="Unassembled WGS sequence"/>
</dbReference>
<feature type="transmembrane region" description="Helical" evidence="1">
    <location>
        <begin position="17"/>
        <end position="38"/>
    </location>
</feature>
<dbReference type="InterPro" id="IPR035919">
    <property type="entry name" value="EAL_sf"/>
</dbReference>
<dbReference type="InterPro" id="IPR029787">
    <property type="entry name" value="Nucleotide_cyclase"/>
</dbReference>